<feature type="compositionally biased region" description="Low complexity" evidence="1">
    <location>
        <begin position="516"/>
        <end position="525"/>
    </location>
</feature>
<keyword evidence="2" id="KW-0812">Transmembrane</keyword>
<feature type="compositionally biased region" description="Low complexity" evidence="1">
    <location>
        <begin position="30"/>
        <end position="59"/>
    </location>
</feature>
<evidence type="ECO:0008006" key="6">
    <source>
        <dbReference type="Google" id="ProtNLM"/>
    </source>
</evidence>
<dbReference type="GO" id="GO:0005975">
    <property type="term" value="P:carbohydrate metabolic process"/>
    <property type="evidence" value="ECO:0007669"/>
    <property type="project" value="UniProtKB-ARBA"/>
</dbReference>
<dbReference type="AlphaFoldDB" id="A0A1K1PFM3"/>
<dbReference type="EMBL" id="FPJG01000006">
    <property type="protein sequence ID" value="SFW46576.1"/>
    <property type="molecule type" value="Genomic_DNA"/>
</dbReference>
<evidence type="ECO:0000256" key="2">
    <source>
        <dbReference type="SAM" id="Phobius"/>
    </source>
</evidence>
<dbReference type="Proteomes" id="UP000182740">
    <property type="component" value="Unassembled WGS sequence"/>
</dbReference>
<dbReference type="InterPro" id="IPR013783">
    <property type="entry name" value="Ig-like_fold"/>
</dbReference>
<feature type="compositionally biased region" description="Gly residues" evidence="1">
    <location>
        <begin position="526"/>
        <end position="542"/>
    </location>
</feature>
<keyword evidence="2" id="KW-1133">Transmembrane helix</keyword>
<feature type="transmembrane region" description="Helical" evidence="2">
    <location>
        <begin position="553"/>
        <end position="573"/>
    </location>
</feature>
<evidence type="ECO:0000313" key="5">
    <source>
        <dbReference type="Proteomes" id="UP000182740"/>
    </source>
</evidence>
<dbReference type="SUPFAM" id="SSF49478">
    <property type="entry name" value="Cna protein B-type domain"/>
    <property type="match status" value="1"/>
</dbReference>
<dbReference type="RefSeq" id="WP_245804875.1">
    <property type="nucleotide sequence ID" value="NZ_FPJG01000006.1"/>
</dbReference>
<protein>
    <recommendedName>
        <fullName evidence="6">LPXTG-motif cell wall anchor domain-containing protein</fullName>
    </recommendedName>
</protein>
<feature type="compositionally biased region" description="Basic and acidic residues" evidence="1">
    <location>
        <begin position="71"/>
        <end position="86"/>
    </location>
</feature>
<dbReference type="SUPFAM" id="SSF117074">
    <property type="entry name" value="Hypothetical protein PA1324"/>
    <property type="match status" value="1"/>
</dbReference>
<feature type="chain" id="PRO_5012227758" description="LPXTG-motif cell wall anchor domain-containing protein" evidence="3">
    <location>
        <begin position="26"/>
        <end position="581"/>
    </location>
</feature>
<keyword evidence="5" id="KW-1185">Reference proteome</keyword>
<dbReference type="Gene3D" id="2.60.40.10">
    <property type="entry name" value="Immunoglobulins"/>
    <property type="match status" value="2"/>
</dbReference>
<feature type="signal peptide" evidence="3">
    <location>
        <begin position="1"/>
        <end position="25"/>
    </location>
</feature>
<reference evidence="5" key="1">
    <citation type="submission" date="2016-11" db="EMBL/GenBank/DDBJ databases">
        <authorList>
            <person name="Varghese N."/>
            <person name="Submissions S."/>
        </authorList>
    </citation>
    <scope>NUCLEOTIDE SEQUENCE [LARGE SCALE GENOMIC DNA]</scope>
    <source>
        <strain evidence="5">DSM 44671</strain>
    </source>
</reference>
<evidence type="ECO:0000256" key="1">
    <source>
        <dbReference type="SAM" id="MobiDB-lite"/>
    </source>
</evidence>
<evidence type="ECO:0000313" key="4">
    <source>
        <dbReference type="EMBL" id="SFW46576.1"/>
    </source>
</evidence>
<feature type="region of interest" description="Disordered" evidence="1">
    <location>
        <begin position="516"/>
        <end position="546"/>
    </location>
</feature>
<gene>
    <name evidence="4" type="ORF">SAMN04489730_0591</name>
</gene>
<sequence length="581" mass="59864">MLARGLTTLTAAAVLTSVFAVPARAEEEPASTAPSTSDAAGPPAGSTAPTSAVPSSSAAENKPAAQPQDEPPQRARVEVSASLDKDTYQTDEDVHFTFTVKNIGSTTAKGLLVSQDIGEPTDLVVPWDVGGWGPLRNDPGLDLEPGKSFVLHGTGKIREVDQTATVLRGVVFDATHFGVGQFSASAKVTPAPGHAEGLVYGDKNGNGKLDPGEELAGTKLTLRYVNGNRTLTATSGPGGKITFDVPGADYYLGGEVVDGWLFPWHTVRIGEHTELDVRGVPPLNGALKASMAFTQDSYRVGDTAHVTVTLSNSGSIPLTGIVAGCNRIGDGHILSGRGPGWGDLGADGVTIPAGETRTFDVAETVPEAALNRGIVVASCDFGYREVDIEHHAQADARAAVPGAKAVVEGNVGTFDNQGQVKDGLAGVKVVLVADQHCPVVAERTTDAKGHFEFLDVAPGPDFHLYFLPPAGWKVKYENPMWINVYGPPENHYPYRILAEEGDAPLPAVPVNPADCTATTPAPVSGAPGGTGGTGGTGGGQSSGSGLASTGVEALGLGALALTALFLGGVLVLGSRRRRREA</sequence>
<name>A0A1K1PFM3_9PSEU</name>
<keyword evidence="3" id="KW-0732">Signal</keyword>
<feature type="region of interest" description="Disordered" evidence="1">
    <location>
        <begin position="24"/>
        <end position="86"/>
    </location>
</feature>
<organism evidence="4 5">
    <name type="scientific">Amycolatopsis australiensis</name>
    <dbReference type="NCBI Taxonomy" id="546364"/>
    <lineage>
        <taxon>Bacteria</taxon>
        <taxon>Bacillati</taxon>
        <taxon>Actinomycetota</taxon>
        <taxon>Actinomycetes</taxon>
        <taxon>Pseudonocardiales</taxon>
        <taxon>Pseudonocardiaceae</taxon>
        <taxon>Amycolatopsis</taxon>
    </lineage>
</organism>
<proteinExistence type="predicted"/>
<accession>A0A1K1PFM3</accession>
<evidence type="ECO:0000256" key="3">
    <source>
        <dbReference type="SAM" id="SignalP"/>
    </source>
</evidence>
<keyword evidence="2" id="KW-0472">Membrane</keyword>